<comment type="subcellular location">
    <subcellularLocation>
        <location evidence="1">Cytoplasm</location>
    </subcellularLocation>
</comment>
<comment type="similarity">
    <text evidence="2">Belongs to the MLF family.</text>
</comment>
<dbReference type="Pfam" id="PF10248">
    <property type="entry name" value="Mlf1IP"/>
    <property type="match status" value="1"/>
</dbReference>
<name>A0A813PEN5_9BILA</name>
<protein>
    <submittedName>
        <fullName evidence="5">Uncharacterized protein</fullName>
    </submittedName>
</protein>
<dbReference type="InterPro" id="IPR017248">
    <property type="entry name" value="HAX-1"/>
</dbReference>
<evidence type="ECO:0000256" key="2">
    <source>
        <dbReference type="ARBA" id="ARBA00008332"/>
    </source>
</evidence>
<dbReference type="GO" id="GO:0016324">
    <property type="term" value="C:apical plasma membrane"/>
    <property type="evidence" value="ECO:0007669"/>
    <property type="project" value="TreeGrafter"/>
</dbReference>
<sequence>MNDDDFLKNKFSGFGFGNFGSHGPFGQNQNPNDFFEAFFHQDFEHMFREMEKMMRDFPLGNIDFIQNPHFEIPEEENASNSITKKPENLRNHFLKSPEENQNTSELVSKPSLERGSLFNQFFFTRPQFITDSIEPSDRSKDLEKYFKRDIIEKDNDKNNLKPEFNRPFIKSTSQSCSIRKIQRPDGSIEEVKTIRNSDGHEETTVTRIIGDKAHSLIEKKTKKGVEETEEVFQNFDENDLSDFNKMWKNFPQHNKKESASDPIIKTDSQTQSSSLISKLFSWFK</sequence>
<accession>A0A813PEN5</accession>
<dbReference type="GO" id="GO:0030136">
    <property type="term" value="C:clathrin-coated vesicle"/>
    <property type="evidence" value="ECO:0007669"/>
    <property type="project" value="TreeGrafter"/>
</dbReference>
<dbReference type="EMBL" id="CAJNOC010000353">
    <property type="protein sequence ID" value="CAF0749398.1"/>
    <property type="molecule type" value="Genomic_DNA"/>
</dbReference>
<dbReference type="OrthoDB" id="5562606at2759"/>
<dbReference type="Proteomes" id="UP000663879">
    <property type="component" value="Unassembled WGS sequence"/>
</dbReference>
<evidence type="ECO:0000256" key="4">
    <source>
        <dbReference type="ARBA" id="ARBA00022553"/>
    </source>
</evidence>
<dbReference type="AlphaFoldDB" id="A0A813PEN5"/>
<dbReference type="PANTHER" id="PTHR14938:SF2">
    <property type="entry name" value="HCLS1-ASSOCIATED PROTEIN X-1"/>
    <property type="match status" value="1"/>
</dbReference>
<proteinExistence type="inferred from homology"/>
<evidence type="ECO:0000256" key="3">
    <source>
        <dbReference type="ARBA" id="ARBA00022490"/>
    </source>
</evidence>
<dbReference type="PANTHER" id="PTHR14938">
    <property type="entry name" value="HCLS1-ASSOCIATED PROTEIN X-1"/>
    <property type="match status" value="1"/>
</dbReference>
<gene>
    <name evidence="5" type="ORF">OXX778_LOCUS3828</name>
</gene>
<comment type="caution">
    <text evidence="5">The sequence shown here is derived from an EMBL/GenBank/DDBJ whole genome shotgun (WGS) entry which is preliminary data.</text>
</comment>
<evidence type="ECO:0000313" key="6">
    <source>
        <dbReference type="Proteomes" id="UP000663879"/>
    </source>
</evidence>
<evidence type="ECO:0000256" key="1">
    <source>
        <dbReference type="ARBA" id="ARBA00004496"/>
    </source>
</evidence>
<organism evidence="5 6">
    <name type="scientific">Brachionus calyciflorus</name>
    <dbReference type="NCBI Taxonomy" id="104777"/>
    <lineage>
        <taxon>Eukaryota</taxon>
        <taxon>Metazoa</taxon>
        <taxon>Spiralia</taxon>
        <taxon>Gnathifera</taxon>
        <taxon>Rotifera</taxon>
        <taxon>Eurotatoria</taxon>
        <taxon>Monogononta</taxon>
        <taxon>Pseudotrocha</taxon>
        <taxon>Ploima</taxon>
        <taxon>Brachionidae</taxon>
        <taxon>Brachionus</taxon>
    </lineage>
</organism>
<reference evidence="5" key="1">
    <citation type="submission" date="2021-02" db="EMBL/GenBank/DDBJ databases">
        <authorList>
            <person name="Nowell W R."/>
        </authorList>
    </citation>
    <scope>NUCLEOTIDE SEQUENCE</scope>
    <source>
        <strain evidence="5">Ploen Becks lab</strain>
    </source>
</reference>
<dbReference type="GO" id="GO:0030833">
    <property type="term" value="P:regulation of actin filament polymerization"/>
    <property type="evidence" value="ECO:0007669"/>
    <property type="project" value="TreeGrafter"/>
</dbReference>
<keyword evidence="4" id="KW-0597">Phosphoprotein</keyword>
<evidence type="ECO:0000313" key="5">
    <source>
        <dbReference type="EMBL" id="CAF0749398.1"/>
    </source>
</evidence>
<dbReference type="GO" id="GO:0015629">
    <property type="term" value="C:actin cytoskeleton"/>
    <property type="evidence" value="ECO:0007669"/>
    <property type="project" value="TreeGrafter"/>
</dbReference>
<keyword evidence="3" id="KW-0963">Cytoplasm</keyword>
<dbReference type="InterPro" id="IPR019376">
    <property type="entry name" value="Myeloid_leukemia_factor"/>
</dbReference>
<dbReference type="GO" id="GO:0005739">
    <property type="term" value="C:mitochondrion"/>
    <property type="evidence" value="ECO:0007669"/>
    <property type="project" value="TreeGrafter"/>
</dbReference>
<dbReference type="GO" id="GO:0016529">
    <property type="term" value="C:sarcoplasmic reticulum"/>
    <property type="evidence" value="ECO:0007669"/>
    <property type="project" value="TreeGrafter"/>
</dbReference>
<keyword evidence="6" id="KW-1185">Reference proteome</keyword>
<dbReference type="GO" id="GO:0043066">
    <property type="term" value="P:negative regulation of apoptotic process"/>
    <property type="evidence" value="ECO:0007669"/>
    <property type="project" value="InterPro"/>
</dbReference>